<proteinExistence type="predicted"/>
<dbReference type="AlphaFoldDB" id="A0A4Z2IYA3"/>
<dbReference type="EMBL" id="SRLO01000036">
    <property type="protein sequence ID" value="TNN82970.1"/>
    <property type="molecule type" value="Genomic_DNA"/>
</dbReference>
<name>A0A4Z2IYA3_9TELE</name>
<reference evidence="1 2" key="1">
    <citation type="submission" date="2019-03" db="EMBL/GenBank/DDBJ databases">
        <title>First draft genome of Liparis tanakae, snailfish: a comprehensive survey of snailfish specific genes.</title>
        <authorList>
            <person name="Kim W."/>
            <person name="Song I."/>
            <person name="Jeong J.-H."/>
            <person name="Kim D."/>
            <person name="Kim S."/>
            <person name="Ryu S."/>
            <person name="Song J.Y."/>
            <person name="Lee S.K."/>
        </authorList>
    </citation>
    <scope>NUCLEOTIDE SEQUENCE [LARGE SCALE GENOMIC DNA]</scope>
    <source>
        <tissue evidence="1">Muscle</tissue>
    </source>
</reference>
<keyword evidence="2" id="KW-1185">Reference proteome</keyword>
<organism evidence="1 2">
    <name type="scientific">Liparis tanakae</name>
    <name type="common">Tanaka's snailfish</name>
    <dbReference type="NCBI Taxonomy" id="230148"/>
    <lineage>
        <taxon>Eukaryota</taxon>
        <taxon>Metazoa</taxon>
        <taxon>Chordata</taxon>
        <taxon>Craniata</taxon>
        <taxon>Vertebrata</taxon>
        <taxon>Euteleostomi</taxon>
        <taxon>Actinopterygii</taxon>
        <taxon>Neopterygii</taxon>
        <taxon>Teleostei</taxon>
        <taxon>Neoteleostei</taxon>
        <taxon>Acanthomorphata</taxon>
        <taxon>Eupercaria</taxon>
        <taxon>Perciformes</taxon>
        <taxon>Cottioidei</taxon>
        <taxon>Cottales</taxon>
        <taxon>Liparidae</taxon>
        <taxon>Liparis</taxon>
    </lineage>
</organism>
<evidence type="ECO:0000313" key="1">
    <source>
        <dbReference type="EMBL" id="TNN82970.1"/>
    </source>
</evidence>
<protein>
    <submittedName>
        <fullName evidence="1">Uncharacterized protein</fullName>
    </submittedName>
</protein>
<gene>
    <name evidence="1" type="ORF">EYF80_006927</name>
</gene>
<comment type="caution">
    <text evidence="1">The sequence shown here is derived from an EMBL/GenBank/DDBJ whole genome shotgun (WGS) entry which is preliminary data.</text>
</comment>
<accession>A0A4Z2IYA3</accession>
<dbReference type="Proteomes" id="UP000314294">
    <property type="component" value="Unassembled WGS sequence"/>
</dbReference>
<evidence type="ECO:0000313" key="2">
    <source>
        <dbReference type="Proteomes" id="UP000314294"/>
    </source>
</evidence>
<sequence length="74" mass="7876">MAAAANPPGFRTTTMRFNHVVVEGATFLCRVVEAPEAGARLALRIPCATKTSRPPVCCFQCSEHEGRALGVICS</sequence>